<comment type="similarity">
    <text evidence="1">Belongs to the iron-sulfur cluster assembly SufBD family.</text>
</comment>
<name>A0A6B1DVV4_9CHLR</name>
<dbReference type="NCBIfam" id="TIGR01981">
    <property type="entry name" value="sufD"/>
    <property type="match status" value="1"/>
</dbReference>
<evidence type="ECO:0000313" key="4">
    <source>
        <dbReference type="EMBL" id="MYD92000.1"/>
    </source>
</evidence>
<reference evidence="4" key="1">
    <citation type="submission" date="2019-09" db="EMBL/GenBank/DDBJ databases">
        <title>Characterisation of the sponge microbiome using genome-centric metagenomics.</title>
        <authorList>
            <person name="Engelberts J.P."/>
            <person name="Robbins S.J."/>
            <person name="De Goeij J.M."/>
            <person name="Aranda M."/>
            <person name="Bell S.C."/>
            <person name="Webster N.S."/>
        </authorList>
    </citation>
    <scope>NUCLEOTIDE SEQUENCE</scope>
    <source>
        <strain evidence="4">SB0662_bin_9</strain>
    </source>
</reference>
<dbReference type="AlphaFoldDB" id="A0A6B1DVV4"/>
<proteinExistence type="inferred from homology"/>
<accession>A0A6B1DVV4</accession>
<evidence type="ECO:0000259" key="2">
    <source>
        <dbReference type="Pfam" id="PF01458"/>
    </source>
</evidence>
<dbReference type="InterPro" id="IPR037284">
    <property type="entry name" value="SUF_FeS_clus_asmbl_SufBD_sf"/>
</dbReference>
<dbReference type="SUPFAM" id="SSF101960">
    <property type="entry name" value="Stabilizer of iron transporter SufD"/>
    <property type="match status" value="1"/>
</dbReference>
<dbReference type="Pfam" id="PF01458">
    <property type="entry name" value="SUFBD_core"/>
    <property type="match status" value="1"/>
</dbReference>
<dbReference type="InterPro" id="IPR045595">
    <property type="entry name" value="SufBD_N"/>
</dbReference>
<evidence type="ECO:0000256" key="1">
    <source>
        <dbReference type="ARBA" id="ARBA00043967"/>
    </source>
</evidence>
<dbReference type="PANTHER" id="PTHR43575:SF1">
    <property type="entry name" value="PROTEIN ABCI7, CHLOROPLASTIC"/>
    <property type="match status" value="1"/>
</dbReference>
<dbReference type="InterPro" id="IPR011542">
    <property type="entry name" value="SUF_FeS_clus_asmbl_SufD"/>
</dbReference>
<dbReference type="Pfam" id="PF19295">
    <property type="entry name" value="SufBD_N"/>
    <property type="match status" value="1"/>
</dbReference>
<evidence type="ECO:0000259" key="3">
    <source>
        <dbReference type="Pfam" id="PF19295"/>
    </source>
</evidence>
<dbReference type="EMBL" id="VXPY01000122">
    <property type="protein sequence ID" value="MYD92000.1"/>
    <property type="molecule type" value="Genomic_DNA"/>
</dbReference>
<gene>
    <name evidence="4" type="primary">sufD</name>
    <name evidence="4" type="ORF">F4Y08_17000</name>
</gene>
<sequence length="458" mass="51029">MADRAQARFMLDDHTQVLGGTSGPAVNGTDPARDALLARSEARGEGAWMRRFREQAWAAAKAMPWPSLTDEAWRRTRLTGLDPDNFSYSPTHEGRVGEEALSPLLQAELNEMESAATLIFEDGLMRYRTGVAALEEQGIIFKPLDLATGEHEELLREYFMTRVVPVETDVFTALHGALWDSGTLIHVPRNTRVELPLQIINWQGEGQAGHHHTLVVAEEGTEVTVVDDLLGASRGLQNSVVEIVQAPGSRVRYMNLQDLDTSAWNLMHGRAHLERDADLRWIQVSWGSMLTKAFLDLVLRGPGGHADLLGIYFPTGRQHIDHQTLQLHEAPHCFSDLLFNGALKDRARSVYMGNIRVAPEAQQTDAFQRNGNLLLDSRTRADSIPGLEIEANDVRCTHAATAAQVEDEYVFYLMARGLSRPQAERLIVQGFFQAVLERVPVESVVHKLEQVIERKIGG</sequence>
<dbReference type="PANTHER" id="PTHR43575">
    <property type="entry name" value="PROTEIN ABCI7, CHLOROPLASTIC"/>
    <property type="match status" value="1"/>
</dbReference>
<dbReference type="InterPro" id="IPR000825">
    <property type="entry name" value="SUF_FeS_clus_asmbl_SufBD_core"/>
</dbReference>
<feature type="domain" description="SUF system FeS cluster assembly SufBD core" evidence="2">
    <location>
        <begin position="204"/>
        <end position="431"/>
    </location>
</feature>
<feature type="domain" description="SUF system FeS cluster assembly SufBD N-terminal" evidence="3">
    <location>
        <begin position="47"/>
        <end position="199"/>
    </location>
</feature>
<dbReference type="GO" id="GO:0016226">
    <property type="term" value="P:iron-sulfur cluster assembly"/>
    <property type="evidence" value="ECO:0007669"/>
    <property type="project" value="InterPro"/>
</dbReference>
<organism evidence="4">
    <name type="scientific">Caldilineaceae bacterium SB0662_bin_9</name>
    <dbReference type="NCBI Taxonomy" id="2605258"/>
    <lineage>
        <taxon>Bacteria</taxon>
        <taxon>Bacillati</taxon>
        <taxon>Chloroflexota</taxon>
        <taxon>Caldilineae</taxon>
        <taxon>Caldilineales</taxon>
        <taxon>Caldilineaceae</taxon>
    </lineage>
</organism>
<protein>
    <submittedName>
        <fullName evidence="4">Fe-S cluster assembly protein SufD</fullName>
    </submittedName>
</protein>
<dbReference type="InterPro" id="IPR055346">
    <property type="entry name" value="Fe-S_cluster_assembly_SufBD"/>
</dbReference>
<comment type="caution">
    <text evidence="4">The sequence shown here is derived from an EMBL/GenBank/DDBJ whole genome shotgun (WGS) entry which is preliminary data.</text>
</comment>